<dbReference type="InterPro" id="IPR050188">
    <property type="entry name" value="RluA_PseudoU_synthase"/>
</dbReference>
<dbReference type="Proteomes" id="UP001439008">
    <property type="component" value="Unassembled WGS sequence"/>
</dbReference>
<name>A0ABV2AGB2_9EUKA</name>
<protein>
    <submittedName>
        <fullName evidence="2">DRAP deaminase</fullName>
        <ecNumber evidence="2">5.4.99.28</ecNumber>
    </submittedName>
</protein>
<keyword evidence="2" id="KW-0413">Isomerase</keyword>
<proteinExistence type="predicted"/>
<dbReference type="Pfam" id="PF00849">
    <property type="entry name" value="PseudoU_synth_2"/>
    <property type="match status" value="1"/>
</dbReference>
<comment type="caution">
    <text evidence="2">The sequence shown here is derived from an EMBL/GenBank/DDBJ whole genome shotgun (WGS) entry which is preliminary data.</text>
</comment>
<dbReference type="Gene3D" id="3.30.2350.10">
    <property type="entry name" value="Pseudouridine synthase"/>
    <property type="match status" value="1"/>
</dbReference>
<evidence type="ECO:0000313" key="2">
    <source>
        <dbReference type="EMBL" id="MES1918428.1"/>
    </source>
</evidence>
<dbReference type="InterPro" id="IPR006145">
    <property type="entry name" value="PsdUridine_synth_RsuA/RluA"/>
</dbReference>
<organism evidence="2 3">
    <name type="scientific">Bonamia ostreae</name>
    <dbReference type="NCBI Taxonomy" id="126728"/>
    <lineage>
        <taxon>Eukaryota</taxon>
        <taxon>Sar</taxon>
        <taxon>Rhizaria</taxon>
        <taxon>Endomyxa</taxon>
        <taxon>Ascetosporea</taxon>
        <taxon>Haplosporida</taxon>
        <taxon>Bonamia</taxon>
    </lineage>
</organism>
<dbReference type="PANTHER" id="PTHR21600:SF40">
    <property type="entry name" value="PSEUDOURIDYLATE SYNTHASE RPUSD2"/>
    <property type="match status" value="1"/>
</dbReference>
<gene>
    <name evidence="2" type="primary">RIB2</name>
    <name evidence="2" type="ORF">MHBO_000395</name>
</gene>
<dbReference type="PANTHER" id="PTHR21600">
    <property type="entry name" value="MITOCHONDRIAL RNA PSEUDOURIDINE SYNTHASE"/>
    <property type="match status" value="1"/>
</dbReference>
<dbReference type="EC" id="5.4.99.28" evidence="2"/>
<sequence length="158" mass="18927">MICQKFRQKMENFDLEKIYLARVTGHFSPENDEFVIENSRIVSSFKNKKPFYLTVDFSEKTGKASETRVKRICYDKATNSTLIKCVLVTGRTHQIRVHLRRLGHPIFDDYLYNENFEQAKTRKIDEHSVKLFSDLTKKYFWKDCRYCKEALENPKYTF</sequence>
<dbReference type="GO" id="GO:0160151">
    <property type="term" value="F:tRNA pseudouridine(32) synthase activity"/>
    <property type="evidence" value="ECO:0007669"/>
    <property type="project" value="UniProtKB-EC"/>
</dbReference>
<reference evidence="2 3" key="1">
    <citation type="journal article" date="2024" name="BMC Biol.">
        <title>Comparative genomics of Ascetosporea gives new insight into the evolutionary basis for animal parasitism in Rhizaria.</title>
        <authorList>
            <person name="Hiltunen Thoren M."/>
            <person name="Onut-Brannstrom I."/>
            <person name="Alfjorden A."/>
            <person name="Peckova H."/>
            <person name="Swords F."/>
            <person name="Hooper C."/>
            <person name="Holzer A.S."/>
            <person name="Bass D."/>
            <person name="Burki F."/>
        </authorList>
    </citation>
    <scope>NUCLEOTIDE SEQUENCE [LARGE SCALE GENOMIC DNA]</scope>
    <source>
        <strain evidence="2">20-A016</strain>
    </source>
</reference>
<evidence type="ECO:0000313" key="3">
    <source>
        <dbReference type="Proteomes" id="UP001439008"/>
    </source>
</evidence>
<evidence type="ECO:0000259" key="1">
    <source>
        <dbReference type="Pfam" id="PF00849"/>
    </source>
</evidence>
<accession>A0ABV2AGB2</accession>
<dbReference type="InterPro" id="IPR020103">
    <property type="entry name" value="PsdUridine_synth_cat_dom_sf"/>
</dbReference>
<feature type="domain" description="Pseudouridine synthase RsuA/RluA-like" evidence="1">
    <location>
        <begin position="2"/>
        <end position="99"/>
    </location>
</feature>
<keyword evidence="3" id="KW-1185">Reference proteome</keyword>
<dbReference type="SUPFAM" id="SSF55120">
    <property type="entry name" value="Pseudouridine synthase"/>
    <property type="match status" value="1"/>
</dbReference>
<dbReference type="EMBL" id="JBDODL010000061">
    <property type="protein sequence ID" value="MES1918428.1"/>
    <property type="molecule type" value="Genomic_DNA"/>
</dbReference>